<dbReference type="AlphaFoldDB" id="A0A847SGW2"/>
<sequence length="430" mass="48571">MKKLFLLLLFFPTVTGFCQENLLDKFSRKVKDRVEQRTDEGMDKAIDKAEQGVKKEANTPKKKSSDQERKAIQSQKPGSTFESYSHYDFIPGENIMYAEDFSQDVVGEFPLKWSTNNQGQTVTIKEQPGQWLRLMQDGHFVSPYIKTLPENFTAEFDAVLHLPENVNNTSYADFVVRLMSVQPGDEKARQFFNNAFDSKADIRFTIQPYTDEHSTINLESTSGGNQGGYFRSENKEQPKFAAYLEKTIHFAIWVQKERFRLWINGEKVYDLPQAVPTGATFNRLEFQTGGSSYDVGYYVSNIRVAQGTPDMRSKLLTEGKLVTTGILFDVNSDHIRPESTGVLQEIARTLKENSSLKVTIVGHTDSDGDDAKNLDLSKRRAAAVKTALSTQFSISEGRMQTDGKGEGQPVADNSTKEGKAKNRRVEFIKQ</sequence>
<dbReference type="SUPFAM" id="SSF103088">
    <property type="entry name" value="OmpA-like"/>
    <property type="match status" value="1"/>
</dbReference>
<feature type="region of interest" description="Disordered" evidence="5">
    <location>
        <begin position="36"/>
        <end position="80"/>
    </location>
</feature>
<feature type="compositionally biased region" description="Basic and acidic residues" evidence="5">
    <location>
        <begin position="414"/>
        <end position="430"/>
    </location>
</feature>
<feature type="domain" description="OmpA-like" evidence="6">
    <location>
        <begin position="315"/>
        <end position="430"/>
    </location>
</feature>
<evidence type="ECO:0000256" key="5">
    <source>
        <dbReference type="SAM" id="MobiDB-lite"/>
    </source>
</evidence>
<evidence type="ECO:0000256" key="2">
    <source>
        <dbReference type="ARBA" id="ARBA00023136"/>
    </source>
</evidence>
<keyword evidence="8" id="KW-1185">Reference proteome</keyword>
<comment type="subcellular location">
    <subcellularLocation>
        <location evidence="1">Cell outer membrane</location>
    </subcellularLocation>
</comment>
<dbReference type="InterPro" id="IPR006664">
    <property type="entry name" value="OMP_bac"/>
</dbReference>
<dbReference type="RefSeq" id="WP_168742570.1">
    <property type="nucleotide sequence ID" value="NZ_JABAHZ010000010.1"/>
</dbReference>
<feature type="compositionally biased region" description="Basic and acidic residues" evidence="5">
    <location>
        <begin position="36"/>
        <end position="71"/>
    </location>
</feature>
<evidence type="ECO:0000256" key="3">
    <source>
        <dbReference type="ARBA" id="ARBA00023237"/>
    </source>
</evidence>
<evidence type="ECO:0000259" key="6">
    <source>
        <dbReference type="PROSITE" id="PS51123"/>
    </source>
</evidence>
<accession>A0A847SGW2</accession>
<gene>
    <name evidence="7" type="ORF">HGH91_28040</name>
</gene>
<dbReference type="PANTHER" id="PTHR30329:SF21">
    <property type="entry name" value="LIPOPROTEIN YIAD-RELATED"/>
    <property type="match status" value="1"/>
</dbReference>
<dbReference type="InterPro" id="IPR036737">
    <property type="entry name" value="OmpA-like_sf"/>
</dbReference>
<evidence type="ECO:0000313" key="8">
    <source>
        <dbReference type="Proteomes" id="UP000552864"/>
    </source>
</evidence>
<dbReference type="InterPro" id="IPR050330">
    <property type="entry name" value="Bact_OuterMem_StrucFunc"/>
</dbReference>
<reference evidence="7 8" key="1">
    <citation type="submission" date="2020-04" db="EMBL/GenBank/DDBJ databases">
        <authorList>
            <person name="Yin C."/>
        </authorList>
    </citation>
    <scope>NUCLEOTIDE SEQUENCE [LARGE SCALE GENOMIC DNA]</scope>
    <source>
        <strain evidence="7 8">Ak56</strain>
    </source>
</reference>
<evidence type="ECO:0000256" key="4">
    <source>
        <dbReference type="PROSITE-ProRule" id="PRU00473"/>
    </source>
</evidence>
<comment type="caution">
    <text evidence="7">The sequence shown here is derived from an EMBL/GenBank/DDBJ whole genome shotgun (WGS) entry which is preliminary data.</text>
</comment>
<dbReference type="PROSITE" id="PS51123">
    <property type="entry name" value="OMPA_2"/>
    <property type="match status" value="1"/>
</dbReference>
<keyword evidence="3" id="KW-0998">Cell outer membrane</keyword>
<dbReference type="Gene3D" id="2.60.120.200">
    <property type="match status" value="1"/>
</dbReference>
<dbReference type="InterPro" id="IPR006665">
    <property type="entry name" value="OmpA-like"/>
</dbReference>
<dbReference type="PANTHER" id="PTHR30329">
    <property type="entry name" value="STATOR ELEMENT OF FLAGELLAR MOTOR COMPLEX"/>
    <property type="match status" value="1"/>
</dbReference>
<dbReference type="PRINTS" id="PR01021">
    <property type="entry name" value="OMPADOMAIN"/>
</dbReference>
<dbReference type="GO" id="GO:0009279">
    <property type="term" value="C:cell outer membrane"/>
    <property type="evidence" value="ECO:0007669"/>
    <property type="project" value="UniProtKB-SubCell"/>
</dbReference>
<keyword evidence="2 4" id="KW-0472">Membrane</keyword>
<evidence type="ECO:0000313" key="7">
    <source>
        <dbReference type="EMBL" id="NLR82500.1"/>
    </source>
</evidence>
<name>A0A847SGW2_9BACT</name>
<dbReference type="Pfam" id="PF00691">
    <property type="entry name" value="OmpA"/>
    <property type="match status" value="1"/>
</dbReference>
<dbReference type="EMBL" id="JABAHZ010000010">
    <property type="protein sequence ID" value="NLR82500.1"/>
    <property type="molecule type" value="Genomic_DNA"/>
</dbReference>
<dbReference type="Proteomes" id="UP000552864">
    <property type="component" value="Unassembled WGS sequence"/>
</dbReference>
<dbReference type="CDD" id="cd07185">
    <property type="entry name" value="OmpA_C-like"/>
    <property type="match status" value="1"/>
</dbReference>
<dbReference type="Gene3D" id="3.30.1330.60">
    <property type="entry name" value="OmpA-like domain"/>
    <property type="match status" value="1"/>
</dbReference>
<evidence type="ECO:0000256" key="1">
    <source>
        <dbReference type="ARBA" id="ARBA00004442"/>
    </source>
</evidence>
<protein>
    <submittedName>
        <fullName evidence="7">OmpA family protein</fullName>
    </submittedName>
</protein>
<proteinExistence type="predicted"/>
<feature type="region of interest" description="Disordered" evidence="5">
    <location>
        <begin position="394"/>
        <end position="430"/>
    </location>
</feature>
<organism evidence="7 8">
    <name type="scientific">Chitinophaga eiseniae</name>
    <dbReference type="NCBI Taxonomy" id="634771"/>
    <lineage>
        <taxon>Bacteria</taxon>
        <taxon>Pseudomonadati</taxon>
        <taxon>Bacteroidota</taxon>
        <taxon>Chitinophagia</taxon>
        <taxon>Chitinophagales</taxon>
        <taxon>Chitinophagaceae</taxon>
        <taxon>Chitinophaga</taxon>
    </lineage>
</organism>